<evidence type="ECO:0000313" key="8">
    <source>
        <dbReference type="EMBL" id="KRG48531.1"/>
    </source>
</evidence>
<dbReference type="EMBL" id="LLXU01000010">
    <property type="protein sequence ID" value="KRG48531.1"/>
    <property type="molecule type" value="Genomic_DNA"/>
</dbReference>
<dbReference type="PROSITE" id="PS51257">
    <property type="entry name" value="PROKAR_LIPOPROTEIN"/>
    <property type="match status" value="1"/>
</dbReference>
<keyword evidence="6" id="KW-0378">Hydrolase</keyword>
<keyword evidence="7" id="KW-0732">Signal</keyword>
<keyword evidence="9" id="KW-1185">Reference proteome</keyword>
<dbReference type="Gene3D" id="3.60.20.40">
    <property type="match status" value="1"/>
</dbReference>
<gene>
    <name evidence="8" type="ORF">ARC20_17255</name>
</gene>
<comment type="caution">
    <text evidence="8">The sequence shown here is derived from an EMBL/GenBank/DDBJ whole genome shotgun (WGS) entry which is preliminary data.</text>
</comment>
<comment type="catalytic activity">
    <reaction evidence="2 6">
        <text>glutathione + H2O = L-cysteinylglycine + L-glutamate</text>
        <dbReference type="Rhea" id="RHEA:28807"/>
        <dbReference type="ChEBI" id="CHEBI:15377"/>
        <dbReference type="ChEBI" id="CHEBI:29985"/>
        <dbReference type="ChEBI" id="CHEBI:57925"/>
        <dbReference type="ChEBI" id="CHEBI:61694"/>
        <dbReference type="EC" id="3.4.19.13"/>
    </reaction>
</comment>
<comment type="catalytic activity">
    <reaction evidence="3 6">
        <text>an N-terminal (5-L-glutamyl)-[peptide] + an alpha-amino acid = 5-L-glutamyl amino acid + an N-terminal L-alpha-aminoacyl-[peptide]</text>
        <dbReference type="Rhea" id="RHEA:23904"/>
        <dbReference type="Rhea" id="RHEA-COMP:9780"/>
        <dbReference type="Rhea" id="RHEA-COMP:9795"/>
        <dbReference type="ChEBI" id="CHEBI:77644"/>
        <dbReference type="ChEBI" id="CHEBI:78597"/>
        <dbReference type="ChEBI" id="CHEBI:78599"/>
        <dbReference type="ChEBI" id="CHEBI:78608"/>
        <dbReference type="EC" id="2.3.2.2"/>
    </reaction>
</comment>
<sequence>MIRPSVLPLARGIALFLLVSGACASGTAFAGDRITGPGFATRSEVIAPHAMAATSQPLATQIALDVMKQGGSAMDAAIAANAALGLMEPTGNGVGGDLFAIVWDPKTKQLYGYNGSGRSPKSLTLAEFQRRGLKDIPPTGPLPVSVPGAVDAWFALHERFGRKPMAEDLAPAIRYAREGHPVAETIAYYWDRSVPRLSQYPGFKEQFTLDGHAPRKGELWKNPNLANTLQKIADGGRDAFYKGDIARTIDAYFKANGGFLSYDDLASHHGEWVQPVSSNYRGYDVWELPPNSQGIAALQILNILEGYDFSKIAFGSPEHIHLYVEAKKLAFADRARFYADPAFQKAPIDKLISKEYAAERRKLISPDKALKEVQPGTPKQLEEGDTIYMTVADADGMMVSLIQSNYRGMGSGMAPPGLGFILQDRGEMFVLKKDHPNGYAPGKRPFQTIIPGFITKDGQPYMSFGVMGGAMQPQGHAQIVMNMVDFHMNLQEAGDAPRIQHEGSTEPTGQATAMTDGGEVNLESGFSYETIRELMRKGHRIVFADGPYGGYQAILRDPATGVYYGASESRKDGQAAGY</sequence>
<dbReference type="UniPathway" id="UPA00204"/>
<keyword evidence="6 8" id="KW-0808">Transferase</keyword>
<dbReference type="GO" id="GO:0006751">
    <property type="term" value="P:glutathione catabolic process"/>
    <property type="evidence" value="ECO:0007669"/>
    <property type="project" value="UniProtKB-UniRule"/>
</dbReference>
<evidence type="ECO:0000256" key="4">
    <source>
        <dbReference type="PIRSR" id="PIRSR600101-1"/>
    </source>
</evidence>
<dbReference type="GO" id="GO:0036374">
    <property type="term" value="F:glutathione hydrolase activity"/>
    <property type="evidence" value="ECO:0007669"/>
    <property type="project" value="UniProtKB-UniRule"/>
</dbReference>
<comment type="catalytic activity">
    <reaction evidence="1 6">
        <text>an S-substituted glutathione + H2O = an S-substituted L-cysteinylglycine + L-glutamate</text>
        <dbReference type="Rhea" id="RHEA:59468"/>
        <dbReference type="ChEBI" id="CHEBI:15377"/>
        <dbReference type="ChEBI" id="CHEBI:29985"/>
        <dbReference type="ChEBI" id="CHEBI:90779"/>
        <dbReference type="ChEBI" id="CHEBI:143103"/>
        <dbReference type="EC" id="3.4.19.13"/>
    </reaction>
</comment>
<feature type="active site" description="Nucleophile" evidence="4">
    <location>
        <position position="386"/>
    </location>
</feature>
<keyword evidence="6" id="KW-0012">Acyltransferase</keyword>
<evidence type="ECO:0000256" key="7">
    <source>
        <dbReference type="SAM" id="SignalP"/>
    </source>
</evidence>
<dbReference type="PANTHER" id="PTHR43881:SF1">
    <property type="entry name" value="GAMMA-GLUTAMYLTRANSPEPTIDASE (AFU_ORTHOLOGUE AFUA_4G13580)"/>
    <property type="match status" value="1"/>
</dbReference>
<proteinExistence type="inferred from homology"/>
<accession>A0A0R0B6J5</accession>
<evidence type="ECO:0000256" key="6">
    <source>
        <dbReference type="RuleBase" id="RU368036"/>
    </source>
</evidence>
<reference evidence="8 9" key="1">
    <citation type="submission" date="2015-10" db="EMBL/GenBank/DDBJ databases">
        <title>Genome sequencing and analysis of members of genus Stenotrophomonas.</title>
        <authorList>
            <person name="Patil P.P."/>
            <person name="Midha S."/>
            <person name="Patil P.B."/>
        </authorList>
    </citation>
    <scope>NUCLEOTIDE SEQUENCE [LARGE SCALE GENOMIC DNA]</scope>
    <source>
        <strain evidence="8 9">JCM 16536</strain>
    </source>
</reference>
<dbReference type="SUPFAM" id="SSF56235">
    <property type="entry name" value="N-terminal nucleophile aminohydrolases (Ntn hydrolases)"/>
    <property type="match status" value="1"/>
</dbReference>
<dbReference type="STRING" id="676599.ARC20_17255"/>
<keyword evidence="6" id="KW-0865">Zymogen</keyword>
<protein>
    <recommendedName>
        <fullName evidence="6">Glutathione hydrolase proenzyme</fullName>
        <ecNumber evidence="6">2.3.2.2</ecNumber>
        <ecNumber evidence="6">3.4.19.13</ecNumber>
    </recommendedName>
    <component>
        <recommendedName>
            <fullName evidence="6">Glutathione hydrolase large chain</fullName>
        </recommendedName>
    </component>
    <component>
        <recommendedName>
            <fullName evidence="6">Glutathione hydrolase small chain</fullName>
        </recommendedName>
    </component>
</protein>
<dbReference type="InterPro" id="IPR043137">
    <property type="entry name" value="GGT_ssub_C"/>
</dbReference>
<evidence type="ECO:0000256" key="5">
    <source>
        <dbReference type="PIRSR" id="PIRSR600101-2"/>
    </source>
</evidence>
<evidence type="ECO:0000313" key="9">
    <source>
        <dbReference type="Proteomes" id="UP000051802"/>
    </source>
</evidence>
<dbReference type="PRINTS" id="PR01210">
    <property type="entry name" value="GGTRANSPTASE"/>
</dbReference>
<dbReference type="Gene3D" id="1.10.246.130">
    <property type="match status" value="1"/>
</dbReference>
<dbReference type="EC" id="3.4.19.13" evidence="6"/>
<organism evidence="8 9">
    <name type="scientific">Stenotrophomonas panacihumi</name>
    <dbReference type="NCBI Taxonomy" id="676599"/>
    <lineage>
        <taxon>Bacteria</taxon>
        <taxon>Pseudomonadati</taxon>
        <taxon>Pseudomonadota</taxon>
        <taxon>Gammaproteobacteria</taxon>
        <taxon>Lysobacterales</taxon>
        <taxon>Lysobacteraceae</taxon>
        <taxon>Stenotrophomonas</taxon>
    </lineage>
</organism>
<dbReference type="EC" id="2.3.2.2" evidence="6"/>
<dbReference type="InterPro" id="IPR043138">
    <property type="entry name" value="GGT_lsub"/>
</dbReference>
<dbReference type="Proteomes" id="UP000051802">
    <property type="component" value="Unassembled WGS sequence"/>
</dbReference>
<keyword evidence="6" id="KW-0317">Glutathione biosynthesis</keyword>
<dbReference type="NCBIfam" id="TIGR00066">
    <property type="entry name" value="g_glut_trans"/>
    <property type="match status" value="1"/>
</dbReference>
<dbReference type="AlphaFoldDB" id="A0A0R0B6J5"/>
<dbReference type="RefSeq" id="WP_057642747.1">
    <property type="nucleotide sequence ID" value="NZ_LLXU01000010.1"/>
</dbReference>
<name>A0A0R0B6J5_9GAMM</name>
<dbReference type="GO" id="GO:0103068">
    <property type="term" value="F:leukotriene C4 gamma-glutamyl transferase activity"/>
    <property type="evidence" value="ECO:0007669"/>
    <property type="project" value="UniProtKB-EC"/>
</dbReference>
<feature type="signal peptide" evidence="7">
    <location>
        <begin position="1"/>
        <end position="24"/>
    </location>
</feature>
<feature type="binding site" evidence="5">
    <location>
        <position position="469"/>
    </location>
    <ligand>
        <name>L-glutamate</name>
        <dbReference type="ChEBI" id="CHEBI:29985"/>
    </ligand>
</feature>
<dbReference type="InterPro" id="IPR029055">
    <property type="entry name" value="Ntn_hydrolases_N"/>
</dbReference>
<evidence type="ECO:0000256" key="3">
    <source>
        <dbReference type="ARBA" id="ARBA00047417"/>
    </source>
</evidence>
<evidence type="ECO:0000256" key="1">
    <source>
        <dbReference type="ARBA" id="ARBA00001049"/>
    </source>
</evidence>
<dbReference type="PANTHER" id="PTHR43881">
    <property type="entry name" value="GAMMA-GLUTAMYLTRANSPEPTIDASE (AFU_ORTHOLOGUE AFUA_4G13580)"/>
    <property type="match status" value="1"/>
</dbReference>
<dbReference type="Pfam" id="PF01019">
    <property type="entry name" value="G_glu_transpept"/>
    <property type="match status" value="1"/>
</dbReference>
<comment type="subunit">
    <text evidence="6">This enzyme consists of two polypeptide chains, which are synthesized in precursor form from a single polypeptide.</text>
</comment>
<comment type="PTM">
    <text evidence="6">Cleaved by autocatalysis into a large and a small subunit.</text>
</comment>
<dbReference type="GO" id="GO:0006750">
    <property type="term" value="P:glutathione biosynthetic process"/>
    <property type="evidence" value="ECO:0007669"/>
    <property type="project" value="UniProtKB-KW"/>
</dbReference>
<comment type="similarity">
    <text evidence="6">Belongs to the gamma-glutamyltransferase family.</text>
</comment>
<feature type="chain" id="PRO_5006391947" description="Glutathione hydrolase proenzyme" evidence="7">
    <location>
        <begin position="25"/>
        <end position="578"/>
    </location>
</feature>
<dbReference type="InterPro" id="IPR000101">
    <property type="entry name" value="GGT_peptidase"/>
</dbReference>
<dbReference type="InterPro" id="IPR052896">
    <property type="entry name" value="GGT-like_enzyme"/>
</dbReference>
<evidence type="ECO:0000256" key="2">
    <source>
        <dbReference type="ARBA" id="ARBA00001089"/>
    </source>
</evidence>
<comment type="pathway">
    <text evidence="6">Sulfur metabolism; glutathione metabolism.</text>
</comment>